<evidence type="ECO:0000313" key="3">
    <source>
        <dbReference type="Proteomes" id="UP000639859"/>
    </source>
</evidence>
<protein>
    <submittedName>
        <fullName evidence="2">Uncharacterized protein</fullName>
    </submittedName>
</protein>
<proteinExistence type="predicted"/>
<keyword evidence="3" id="KW-1185">Reference proteome</keyword>
<reference evidence="2 3" key="1">
    <citation type="submission" date="2020-11" db="EMBL/GenBank/DDBJ databases">
        <title>genome sequence of strain KACC 18849.</title>
        <authorList>
            <person name="Gao J."/>
            <person name="Zhang X."/>
        </authorList>
    </citation>
    <scope>NUCLEOTIDE SEQUENCE [LARGE SCALE GENOMIC DNA]</scope>
    <source>
        <strain evidence="2 3">KACC 18849</strain>
    </source>
</reference>
<feature type="chain" id="PRO_5045204492" evidence="1">
    <location>
        <begin position="23"/>
        <end position="156"/>
    </location>
</feature>
<organism evidence="2 3">
    <name type="scientific">Caulobacter hibisci</name>
    <dbReference type="NCBI Taxonomy" id="2035993"/>
    <lineage>
        <taxon>Bacteria</taxon>
        <taxon>Pseudomonadati</taxon>
        <taxon>Pseudomonadota</taxon>
        <taxon>Alphaproteobacteria</taxon>
        <taxon>Caulobacterales</taxon>
        <taxon>Caulobacteraceae</taxon>
        <taxon>Caulobacter</taxon>
    </lineage>
</organism>
<dbReference type="Proteomes" id="UP000639859">
    <property type="component" value="Unassembled WGS sequence"/>
</dbReference>
<evidence type="ECO:0000256" key="1">
    <source>
        <dbReference type="SAM" id="SignalP"/>
    </source>
</evidence>
<evidence type="ECO:0000313" key="2">
    <source>
        <dbReference type="EMBL" id="MBI1685295.1"/>
    </source>
</evidence>
<sequence>MKRTYMIAAAMVASLTAGPVLADATPGKPKSPPPAAAAAANAPAPELTAQEKAGCGAVLVILGKVATSYPQIFASKGGDGRGMQFVLEAFGAKGRTMMDEAFEDGAEKGVKPSRVYEDGLQFLFENVKPAPGETAEAAGKRAGVALLQRCTGIDPS</sequence>
<accession>A0ABS0T097</accession>
<dbReference type="EMBL" id="JADWOX010000012">
    <property type="protein sequence ID" value="MBI1685295.1"/>
    <property type="molecule type" value="Genomic_DNA"/>
</dbReference>
<name>A0ABS0T097_9CAUL</name>
<comment type="caution">
    <text evidence="2">The sequence shown here is derived from an EMBL/GenBank/DDBJ whole genome shotgun (WGS) entry which is preliminary data.</text>
</comment>
<feature type="signal peptide" evidence="1">
    <location>
        <begin position="1"/>
        <end position="22"/>
    </location>
</feature>
<dbReference type="RefSeq" id="WP_198577203.1">
    <property type="nucleotide sequence ID" value="NZ_JADWOX010000012.1"/>
</dbReference>
<gene>
    <name evidence="2" type="ORF">I4Q42_16620</name>
</gene>
<keyword evidence="1" id="KW-0732">Signal</keyword>